<dbReference type="PANTHER" id="PTHR23138">
    <property type="entry name" value="RAN BINDING PROTEIN"/>
    <property type="match status" value="1"/>
</dbReference>
<dbReference type="PANTHER" id="PTHR23138:SF142">
    <property type="entry name" value="RAN-BINDING PROTEIN 3B-RELATED"/>
    <property type="match status" value="1"/>
</dbReference>
<dbReference type="SUPFAM" id="SSF50729">
    <property type="entry name" value="PH domain-like"/>
    <property type="match status" value="1"/>
</dbReference>
<keyword evidence="2" id="KW-0539">Nucleus</keyword>
<evidence type="ECO:0000256" key="1">
    <source>
        <dbReference type="ARBA" id="ARBA00004123"/>
    </source>
</evidence>
<dbReference type="InterPro" id="IPR045255">
    <property type="entry name" value="RanBP1-like"/>
</dbReference>
<dbReference type="PROSITE" id="PS50196">
    <property type="entry name" value="RANBD1"/>
    <property type="match status" value="1"/>
</dbReference>
<evidence type="ECO:0000256" key="3">
    <source>
        <dbReference type="SAM" id="MobiDB-lite"/>
    </source>
</evidence>
<dbReference type="GO" id="GO:0005634">
    <property type="term" value="C:nucleus"/>
    <property type="evidence" value="ECO:0007669"/>
    <property type="project" value="UniProtKB-SubCell"/>
</dbReference>
<feature type="compositionally biased region" description="Basic and acidic residues" evidence="3">
    <location>
        <begin position="326"/>
        <end position="341"/>
    </location>
</feature>
<feature type="region of interest" description="Disordered" evidence="3">
    <location>
        <begin position="283"/>
        <end position="372"/>
    </location>
</feature>
<dbReference type="InterPro" id="IPR011993">
    <property type="entry name" value="PH-like_dom_sf"/>
</dbReference>
<feature type="compositionally biased region" description="Basic and acidic residues" evidence="3">
    <location>
        <begin position="292"/>
        <end position="301"/>
    </location>
</feature>
<dbReference type="CDD" id="cd13180">
    <property type="entry name" value="RanBD_RanBP3"/>
    <property type="match status" value="1"/>
</dbReference>
<dbReference type="STRING" id="2018661.A0A2A2KGS8"/>
<dbReference type="Gene3D" id="2.30.29.30">
    <property type="entry name" value="Pleckstrin-homology domain (PH domain)/Phosphotyrosine-binding domain (PTB)"/>
    <property type="match status" value="1"/>
</dbReference>
<proteinExistence type="predicted"/>
<accession>A0A2A2KGS8</accession>
<organism evidence="5 6">
    <name type="scientific">Diploscapter pachys</name>
    <dbReference type="NCBI Taxonomy" id="2018661"/>
    <lineage>
        <taxon>Eukaryota</taxon>
        <taxon>Metazoa</taxon>
        <taxon>Ecdysozoa</taxon>
        <taxon>Nematoda</taxon>
        <taxon>Chromadorea</taxon>
        <taxon>Rhabditida</taxon>
        <taxon>Rhabditina</taxon>
        <taxon>Rhabditomorpha</taxon>
        <taxon>Rhabditoidea</taxon>
        <taxon>Rhabditidae</taxon>
        <taxon>Diploscapter</taxon>
    </lineage>
</organism>
<feature type="domain" description="RanBD1" evidence="4">
    <location>
        <begin position="137"/>
        <end position="226"/>
    </location>
</feature>
<dbReference type="SMART" id="SM00160">
    <property type="entry name" value="RanBD"/>
    <property type="match status" value="1"/>
</dbReference>
<dbReference type="Proteomes" id="UP000218231">
    <property type="component" value="Unassembled WGS sequence"/>
</dbReference>
<evidence type="ECO:0000259" key="4">
    <source>
        <dbReference type="PROSITE" id="PS50196"/>
    </source>
</evidence>
<name>A0A2A2KGS8_9BILA</name>
<gene>
    <name evidence="5" type="ORF">WR25_13465</name>
</gene>
<evidence type="ECO:0000313" key="6">
    <source>
        <dbReference type="Proteomes" id="UP000218231"/>
    </source>
</evidence>
<keyword evidence="6" id="KW-1185">Reference proteome</keyword>
<dbReference type="Pfam" id="PF00638">
    <property type="entry name" value="Ran_BP1"/>
    <property type="match status" value="1"/>
</dbReference>
<dbReference type="EMBL" id="LIAE01008670">
    <property type="protein sequence ID" value="PAV73049.1"/>
    <property type="molecule type" value="Genomic_DNA"/>
</dbReference>
<comment type="caution">
    <text evidence="5">The sequence shown here is derived from an EMBL/GenBank/DDBJ whole genome shotgun (WGS) entry which is preliminary data.</text>
</comment>
<reference evidence="5 6" key="1">
    <citation type="journal article" date="2017" name="Curr. Biol.">
        <title>Genome architecture and evolution of a unichromosomal asexual nematode.</title>
        <authorList>
            <person name="Fradin H."/>
            <person name="Zegar C."/>
            <person name="Gutwein M."/>
            <person name="Lucas J."/>
            <person name="Kovtun M."/>
            <person name="Corcoran D."/>
            <person name="Baugh L.R."/>
            <person name="Kiontke K."/>
            <person name="Gunsalus K."/>
            <person name="Fitch D.H."/>
            <person name="Piano F."/>
        </authorList>
    </citation>
    <scope>NUCLEOTIDE SEQUENCE [LARGE SCALE GENOMIC DNA]</scope>
    <source>
        <strain evidence="5">PF1309</strain>
    </source>
</reference>
<dbReference type="OrthoDB" id="185618at2759"/>
<dbReference type="InterPro" id="IPR000156">
    <property type="entry name" value="Ran_bind_dom"/>
</dbReference>
<evidence type="ECO:0000256" key="2">
    <source>
        <dbReference type="ARBA" id="ARBA00023242"/>
    </source>
</evidence>
<evidence type="ECO:0000313" key="5">
    <source>
        <dbReference type="EMBL" id="PAV73049.1"/>
    </source>
</evidence>
<comment type="subcellular location">
    <subcellularLocation>
        <location evidence="1">Nucleus</location>
    </subcellularLocation>
</comment>
<protein>
    <recommendedName>
        <fullName evidence="4">RanBD1 domain-containing protein</fullName>
    </recommendedName>
</protein>
<dbReference type="AlphaFoldDB" id="A0A2A2KGS8"/>
<sequence>MTAPPPTKKMFFKPSALSAKADQLWSESKSEFVASNTNPQIHLEKKKLDDVLSKIASVNKEENNKDRISSFIFGSNISERVTKENIEGNSGIEKTDDGQLKKTAEELFKCAGESSQAAVTHDFRAEAEAAAMEEKKETEKQLATTSVIQNVTTGEENDHSIYQMACKIHAFDNERKIWMEKGLSNLKINRRTENGITHHRIVARTQGTLKVVINSKLFADMFLEKIDKKRIKLSAFGPDSTAVQIFLITIGFSKADARATSEGFYNKLSEILQIAKGESTRKRKIMDEPDVDADKVDLKDGEEAESEETGGSREGCGMRLEEEEDKEKADEVDRNETKEKSTSGTGEVAAAADEKPDENSEDDFVLVEKPNE</sequence>
<dbReference type="GO" id="GO:0006611">
    <property type="term" value="P:protein export from nucleus"/>
    <property type="evidence" value="ECO:0007669"/>
    <property type="project" value="TreeGrafter"/>
</dbReference>